<keyword evidence="2" id="KW-1185">Reference proteome</keyword>
<dbReference type="InterPro" id="IPR027266">
    <property type="entry name" value="TrmE/GcvT-like"/>
</dbReference>
<dbReference type="Gene3D" id="3.30.1360.120">
    <property type="entry name" value="Probable tRNA modification gtpase trme, domain 1"/>
    <property type="match status" value="1"/>
</dbReference>
<dbReference type="eggNOG" id="COG4583">
    <property type="taxonomic scope" value="Bacteria"/>
</dbReference>
<reference evidence="1 2" key="1">
    <citation type="journal article" date="2010" name="J. Bacteriol.">
        <title>Genome sequences of Oceanicola granulosus HTCC2516(T) and Oceanicola batsensis HTCC2597(TDelta).</title>
        <authorList>
            <person name="Thrash J.C."/>
            <person name="Cho J.C."/>
            <person name="Vergin K.L."/>
            <person name="Giovannoni S.J."/>
        </authorList>
    </citation>
    <scope>NUCLEOTIDE SEQUENCE [LARGE SCALE GENOMIC DNA]</scope>
    <source>
        <strain evidence="2">ATCC BAA-861 / DSM 15982 / KCTC 12143 / HTCC2516</strain>
    </source>
</reference>
<dbReference type="HOGENOM" id="CLU_114076_2_1_5"/>
<proteinExistence type="predicted"/>
<sequence>MVKLTALGPFDGLLPREIGGVTLTALDLGPAFSVAPYRGRAQEVSEALEAALGLPLPAPNRATEAAGGARAVWTGPGQALVLAQWLPDLPGAAVSEQGDGLAALRAGGPAAETVLARLVPVDLRPRALEEGHTVRTLVGHMTASVTRTAQGLEIMVFRSMAATLVDELVEAAEGVAARG</sequence>
<dbReference type="STRING" id="314256.OG2516_06232"/>
<dbReference type="Proteomes" id="UP000003635">
    <property type="component" value="Unassembled WGS sequence"/>
</dbReference>
<dbReference type="AlphaFoldDB" id="Q2CDB8"/>
<evidence type="ECO:0000313" key="1">
    <source>
        <dbReference type="EMBL" id="EAR50672.1"/>
    </source>
</evidence>
<evidence type="ECO:0000313" key="2">
    <source>
        <dbReference type="Proteomes" id="UP000003635"/>
    </source>
</evidence>
<dbReference type="SUPFAM" id="SSF103025">
    <property type="entry name" value="Folate-binding domain"/>
    <property type="match status" value="1"/>
</dbReference>
<comment type="caution">
    <text evidence="1">The sequence shown here is derived from an EMBL/GenBank/DDBJ whole genome shotgun (WGS) entry which is preliminary data.</text>
</comment>
<dbReference type="OrthoDB" id="7350722at2"/>
<dbReference type="EMBL" id="AAOT01000024">
    <property type="protein sequence ID" value="EAR50672.1"/>
    <property type="molecule type" value="Genomic_DNA"/>
</dbReference>
<organism evidence="1 2">
    <name type="scientific">Oceanicola granulosus (strain ATCC BAA-861 / DSM 15982 / KCTC 12143 / HTCC2516)</name>
    <dbReference type="NCBI Taxonomy" id="314256"/>
    <lineage>
        <taxon>Bacteria</taxon>
        <taxon>Pseudomonadati</taxon>
        <taxon>Pseudomonadota</taxon>
        <taxon>Alphaproteobacteria</taxon>
        <taxon>Rhodobacterales</taxon>
        <taxon>Roseobacteraceae</taxon>
        <taxon>Oceanicola</taxon>
    </lineage>
</organism>
<protein>
    <submittedName>
        <fullName evidence="1">Sarcosine oxidase, gamma subunit family protein</fullName>
    </submittedName>
</protein>
<dbReference type="RefSeq" id="WP_007254773.1">
    <property type="nucleotide sequence ID" value="NZ_CH724107.1"/>
</dbReference>
<name>Q2CDB8_OCEGH</name>
<gene>
    <name evidence="1" type="ORF">OG2516_06232</name>
</gene>
<accession>Q2CDB8</accession>